<feature type="region of interest" description="Disordered" evidence="1">
    <location>
        <begin position="63"/>
        <end position="109"/>
    </location>
</feature>
<name>A0A9X0WAU4_9GAMM</name>
<feature type="compositionally biased region" description="Acidic residues" evidence="1">
    <location>
        <begin position="65"/>
        <end position="78"/>
    </location>
</feature>
<accession>A0A9X0WAU4</accession>
<comment type="caution">
    <text evidence="2">The sequence shown here is derived from an EMBL/GenBank/DDBJ whole genome shotgun (WGS) entry which is preliminary data.</text>
</comment>
<sequence length="362" mass="39074">MIEFRFHCASRPVLGDLSRVGAGLTLALALGLAIGLVASSPPASAFEVARFYERSAEGWFWYADEPPEPEIPEPEPEPEPAPTPEPAPPLAQPSPTADPAPSATSGPAPLSAAWLRENLERYRDQAIDDPSPTNVALYLYLQRLVLDKAERFAEATQRAVWADPLLDETTRRPLATFAANLANREAGAARDAALKLIAEQAGLWFFYRADCPYCEAQAPLLDLLTTRYELAVRAIALDGRPLPGGFFPTFATDAGQAKTLGVVSTPALFLARPPAGVVPIAQGVLSLAELQERLVNAATEAGWIPEHWRERTRARVTDLRLDGTPLPTSDLAGDDPDQLLERLRSRAVLPSLPPLTPTSGTP</sequence>
<evidence type="ECO:0000313" key="3">
    <source>
        <dbReference type="Proteomes" id="UP001138768"/>
    </source>
</evidence>
<reference evidence="2 3" key="1">
    <citation type="journal article" date="2020" name="Microorganisms">
        <title>Osmotic Adaptation and Compatible Solute Biosynthesis of Phototrophic Bacteria as Revealed from Genome Analyses.</title>
        <authorList>
            <person name="Imhoff J.F."/>
            <person name="Rahn T."/>
            <person name="Kunzel S."/>
            <person name="Keller A."/>
            <person name="Neulinger S.C."/>
        </authorList>
    </citation>
    <scope>NUCLEOTIDE SEQUENCE [LARGE SCALE GENOMIC DNA]</scope>
    <source>
        <strain evidence="2 3">DSM 25653</strain>
    </source>
</reference>
<feature type="compositionally biased region" description="Low complexity" evidence="1">
    <location>
        <begin position="99"/>
        <end position="109"/>
    </location>
</feature>
<evidence type="ECO:0000256" key="1">
    <source>
        <dbReference type="SAM" id="MobiDB-lite"/>
    </source>
</evidence>
<dbReference type="InterPro" id="IPR039555">
    <property type="entry name" value="TraF/TrbB"/>
</dbReference>
<dbReference type="AlphaFoldDB" id="A0A9X0WAU4"/>
<proteinExistence type="predicted"/>
<dbReference type="SUPFAM" id="SSF52833">
    <property type="entry name" value="Thioredoxin-like"/>
    <property type="match status" value="1"/>
</dbReference>
<dbReference type="RefSeq" id="WP_200246924.1">
    <property type="nucleotide sequence ID" value="NZ_NRRY01000035.1"/>
</dbReference>
<evidence type="ECO:0000313" key="2">
    <source>
        <dbReference type="EMBL" id="MBK1620247.1"/>
    </source>
</evidence>
<protein>
    <submittedName>
        <fullName evidence="2">Conjugal transfer protein TraF</fullName>
    </submittedName>
</protein>
<organism evidence="2 3">
    <name type="scientific">Lamprobacter modestohalophilus</name>
    <dbReference type="NCBI Taxonomy" id="1064514"/>
    <lineage>
        <taxon>Bacteria</taxon>
        <taxon>Pseudomonadati</taxon>
        <taxon>Pseudomonadota</taxon>
        <taxon>Gammaproteobacteria</taxon>
        <taxon>Chromatiales</taxon>
        <taxon>Chromatiaceae</taxon>
        <taxon>Lamprobacter</taxon>
    </lineage>
</organism>
<keyword evidence="3" id="KW-1185">Reference proteome</keyword>
<dbReference type="EMBL" id="NRRY01000035">
    <property type="protein sequence ID" value="MBK1620247.1"/>
    <property type="molecule type" value="Genomic_DNA"/>
</dbReference>
<feature type="compositionally biased region" description="Pro residues" evidence="1">
    <location>
        <begin position="79"/>
        <end position="98"/>
    </location>
</feature>
<dbReference type="InterPro" id="IPR014111">
    <property type="entry name" value="T4SS_TraF-like"/>
</dbReference>
<gene>
    <name evidence="2" type="ORF">CKO42_17725</name>
</gene>
<dbReference type="InterPro" id="IPR036249">
    <property type="entry name" value="Thioredoxin-like_sf"/>
</dbReference>
<dbReference type="Pfam" id="PF13728">
    <property type="entry name" value="TraF"/>
    <property type="match status" value="1"/>
</dbReference>
<dbReference type="Proteomes" id="UP001138768">
    <property type="component" value="Unassembled WGS sequence"/>
</dbReference>
<dbReference type="NCBIfam" id="TIGR02740">
    <property type="entry name" value="TraF-like"/>
    <property type="match status" value="1"/>
</dbReference>